<evidence type="ECO:0000313" key="4">
    <source>
        <dbReference type="Proteomes" id="UP000193978"/>
    </source>
</evidence>
<proteinExistence type="predicted"/>
<dbReference type="EMBL" id="CP019948">
    <property type="protein sequence ID" value="ARN83174.1"/>
    <property type="molecule type" value="Genomic_DNA"/>
</dbReference>
<accession>A0A1W6MZX5</accession>
<dbReference type="STRING" id="655015.B1812_21185"/>
<dbReference type="InterPro" id="IPR006311">
    <property type="entry name" value="TAT_signal"/>
</dbReference>
<name>A0A1W6MZX5_9HYPH</name>
<evidence type="ECO:0000313" key="3">
    <source>
        <dbReference type="EMBL" id="ARN83174.1"/>
    </source>
</evidence>
<dbReference type="KEGG" id="mbry:B1812_21185"/>
<evidence type="ECO:0000256" key="1">
    <source>
        <dbReference type="SAM" id="MobiDB-lite"/>
    </source>
</evidence>
<feature type="chain" id="PRO_5012416215" evidence="2">
    <location>
        <begin position="32"/>
        <end position="295"/>
    </location>
</feature>
<feature type="compositionally biased region" description="Low complexity" evidence="1">
    <location>
        <begin position="98"/>
        <end position="107"/>
    </location>
</feature>
<feature type="compositionally biased region" description="Basic and acidic residues" evidence="1">
    <location>
        <begin position="109"/>
        <end position="119"/>
    </location>
</feature>
<evidence type="ECO:0000256" key="2">
    <source>
        <dbReference type="SAM" id="SignalP"/>
    </source>
</evidence>
<dbReference type="PROSITE" id="PS51318">
    <property type="entry name" value="TAT"/>
    <property type="match status" value="1"/>
</dbReference>
<gene>
    <name evidence="3" type="ORF">B1812_21185</name>
</gene>
<dbReference type="Proteomes" id="UP000193978">
    <property type="component" value="Chromosome"/>
</dbReference>
<protein>
    <submittedName>
        <fullName evidence="3">Uncharacterized protein</fullName>
    </submittedName>
</protein>
<feature type="region of interest" description="Disordered" evidence="1">
    <location>
        <begin position="46"/>
        <end position="120"/>
    </location>
</feature>
<sequence>MSKMPIILRRRPLTASIAACALAAALGAAQAEDSEPLSNRMMQMLGLGAGQQAPASETAAPPAAPPQSAPPPPPQAEESRPLTKRMMQMFGLGGDNGAPASTPATAPARRKDEPDEPRKTSRVLRMLGLVKGAQDPEEVKAKREIVECPDIVVDGAGAEMRSPPGADASSVAYQISITRMARECALDAERENVSLRVGLLGAAMLGPAGKPGGYFGSLRVALRRKSDNEVLGEKTYRVGATIPANQSRADFTLLVEDFTAPFVNSKAAEDYEILVGFAGAAKNEGGAKKPHKHGG</sequence>
<feature type="compositionally biased region" description="Low complexity" evidence="1">
    <location>
        <begin position="52"/>
        <end position="61"/>
    </location>
</feature>
<feature type="signal peptide" evidence="2">
    <location>
        <begin position="1"/>
        <end position="31"/>
    </location>
</feature>
<keyword evidence="2" id="KW-0732">Signal</keyword>
<keyword evidence="4" id="KW-1185">Reference proteome</keyword>
<organism evidence="3 4">
    <name type="scientific">Methylocystis bryophila</name>
    <dbReference type="NCBI Taxonomy" id="655015"/>
    <lineage>
        <taxon>Bacteria</taxon>
        <taxon>Pseudomonadati</taxon>
        <taxon>Pseudomonadota</taxon>
        <taxon>Alphaproteobacteria</taxon>
        <taxon>Hyphomicrobiales</taxon>
        <taxon>Methylocystaceae</taxon>
        <taxon>Methylocystis</taxon>
    </lineage>
</organism>
<dbReference type="OrthoDB" id="7678486at2"/>
<dbReference type="AlphaFoldDB" id="A0A1W6MZX5"/>
<reference evidence="3 4" key="1">
    <citation type="submission" date="2017-02" db="EMBL/GenBank/DDBJ databases">
        <authorList>
            <person name="Peterson S.W."/>
        </authorList>
    </citation>
    <scope>NUCLEOTIDE SEQUENCE [LARGE SCALE GENOMIC DNA]</scope>
    <source>
        <strain evidence="3 4">S285</strain>
    </source>
</reference>
<dbReference type="RefSeq" id="WP_085773329.1">
    <property type="nucleotide sequence ID" value="NZ_AP027149.1"/>
</dbReference>
<feature type="compositionally biased region" description="Pro residues" evidence="1">
    <location>
        <begin position="62"/>
        <end position="75"/>
    </location>
</feature>